<keyword evidence="5 7" id="KW-1133">Transmembrane helix</keyword>
<feature type="domain" description="Prepilin type IV endopeptidase peptidase" evidence="8">
    <location>
        <begin position="98"/>
        <end position="196"/>
    </location>
</feature>
<evidence type="ECO:0000259" key="8">
    <source>
        <dbReference type="Pfam" id="PF01478"/>
    </source>
</evidence>
<dbReference type="InterPro" id="IPR050882">
    <property type="entry name" value="Prepilin_peptidase/N-MTase"/>
</dbReference>
<keyword evidence="4 7" id="KW-0812">Transmembrane</keyword>
<keyword evidence="3" id="KW-1003">Cell membrane</keyword>
<dbReference type="AlphaFoldDB" id="A0A1G9AGI4"/>
<dbReference type="InterPro" id="IPR010627">
    <property type="entry name" value="Prepilin_pept_A24_N"/>
</dbReference>
<evidence type="ECO:0000256" key="5">
    <source>
        <dbReference type="ARBA" id="ARBA00022989"/>
    </source>
</evidence>
<dbReference type="Gene3D" id="1.20.120.1220">
    <property type="match status" value="1"/>
</dbReference>
<gene>
    <name evidence="10" type="ORF">SAMN05216216_101257</name>
</gene>
<dbReference type="Pfam" id="PF06750">
    <property type="entry name" value="A24_N_bact"/>
    <property type="match status" value="1"/>
</dbReference>
<dbReference type="Proteomes" id="UP000199008">
    <property type="component" value="Unassembled WGS sequence"/>
</dbReference>
<protein>
    <submittedName>
        <fullName evidence="10">Type 4 prepilin peptidase 1 Aspartic peptidase. MEROPS family A24A</fullName>
    </submittedName>
</protein>
<keyword evidence="6 7" id="KW-0472">Membrane</keyword>
<accession>A0A1G9AGI4</accession>
<proteinExistence type="inferred from homology"/>
<dbReference type="GO" id="GO:0004190">
    <property type="term" value="F:aspartic-type endopeptidase activity"/>
    <property type="evidence" value="ECO:0007669"/>
    <property type="project" value="InterPro"/>
</dbReference>
<name>A0A1G9AGI4_9BACL</name>
<feature type="transmembrane region" description="Helical" evidence="7">
    <location>
        <begin position="136"/>
        <end position="159"/>
    </location>
</feature>
<evidence type="ECO:0000313" key="11">
    <source>
        <dbReference type="Proteomes" id="UP000199008"/>
    </source>
</evidence>
<reference evidence="11" key="1">
    <citation type="submission" date="2016-10" db="EMBL/GenBank/DDBJ databases">
        <authorList>
            <person name="Varghese N."/>
            <person name="Submissions S."/>
        </authorList>
    </citation>
    <scope>NUCLEOTIDE SEQUENCE [LARGE SCALE GENOMIC DNA]</scope>
    <source>
        <strain evidence="11">CGMCC 1.8895</strain>
    </source>
</reference>
<keyword evidence="11" id="KW-1185">Reference proteome</keyword>
<dbReference type="InterPro" id="IPR000045">
    <property type="entry name" value="Prepilin_IV_endopep_pep"/>
</dbReference>
<dbReference type="RefSeq" id="WP_092983865.1">
    <property type="nucleotide sequence ID" value="NZ_FNFY01000001.1"/>
</dbReference>
<evidence type="ECO:0000256" key="2">
    <source>
        <dbReference type="ARBA" id="ARBA00005801"/>
    </source>
</evidence>
<evidence type="ECO:0000259" key="9">
    <source>
        <dbReference type="Pfam" id="PF06750"/>
    </source>
</evidence>
<dbReference type="GO" id="GO:0006465">
    <property type="term" value="P:signal peptide processing"/>
    <property type="evidence" value="ECO:0007669"/>
    <property type="project" value="TreeGrafter"/>
</dbReference>
<feature type="transmembrane region" description="Helical" evidence="7">
    <location>
        <begin position="70"/>
        <end position="89"/>
    </location>
</feature>
<comment type="similarity">
    <text evidence="2">Belongs to the peptidase A24 family.</text>
</comment>
<evidence type="ECO:0000256" key="6">
    <source>
        <dbReference type="ARBA" id="ARBA00023136"/>
    </source>
</evidence>
<sequence length="238" mass="27502">MTILIVFGGVCASFIFALTSAKDSSFLFRRSRCNSCMRPLRWYELFPVLSFIFLKGRCLTCKTKIPVSNFTVEVLMILLFMCPVFIELGLKDLTLYYLIILFLVPLSIFDFETFTIPDHINLLFLFTGLYLTDLQYIEIAGDLAVILILHLFYFLFYGSVGYGDIKLFTILTLITPLNFFLYIVMFTYLIGGLFVLIINLYRNNRVDKVPLVPFITNGVLVVFYLYDDIHLIYTGGFL</sequence>
<evidence type="ECO:0000256" key="3">
    <source>
        <dbReference type="ARBA" id="ARBA00022475"/>
    </source>
</evidence>
<organism evidence="10 11">
    <name type="scientific">Lacicoccus qingdaonensis</name>
    <dbReference type="NCBI Taxonomy" id="576118"/>
    <lineage>
        <taxon>Bacteria</taxon>
        <taxon>Bacillati</taxon>
        <taxon>Bacillota</taxon>
        <taxon>Bacilli</taxon>
        <taxon>Bacillales</taxon>
        <taxon>Salinicoccaceae</taxon>
        <taxon>Lacicoccus</taxon>
    </lineage>
</organism>
<dbReference type="PANTHER" id="PTHR30487">
    <property type="entry name" value="TYPE 4 PREPILIN-LIKE PROTEINS LEADER PEPTIDE-PROCESSING ENZYME"/>
    <property type="match status" value="1"/>
</dbReference>
<feature type="transmembrane region" description="Helical" evidence="7">
    <location>
        <begin position="179"/>
        <end position="201"/>
    </location>
</feature>
<dbReference type="PANTHER" id="PTHR30487:SF0">
    <property type="entry name" value="PREPILIN LEADER PEPTIDASE_N-METHYLTRANSFERASE-RELATED"/>
    <property type="match status" value="1"/>
</dbReference>
<comment type="subcellular location">
    <subcellularLocation>
        <location evidence="1">Cell membrane</location>
        <topology evidence="1">Multi-pass membrane protein</topology>
    </subcellularLocation>
</comment>
<dbReference type="STRING" id="576118.SAMN05216216_101257"/>
<feature type="transmembrane region" description="Helical" evidence="7">
    <location>
        <begin position="95"/>
        <end position="115"/>
    </location>
</feature>
<dbReference type="GO" id="GO:0005886">
    <property type="term" value="C:plasma membrane"/>
    <property type="evidence" value="ECO:0007669"/>
    <property type="project" value="UniProtKB-SubCell"/>
</dbReference>
<evidence type="ECO:0000256" key="1">
    <source>
        <dbReference type="ARBA" id="ARBA00004651"/>
    </source>
</evidence>
<dbReference type="OrthoDB" id="9789291at2"/>
<evidence type="ECO:0000313" key="10">
    <source>
        <dbReference type="EMBL" id="SDK26388.1"/>
    </source>
</evidence>
<evidence type="ECO:0000256" key="7">
    <source>
        <dbReference type="SAM" id="Phobius"/>
    </source>
</evidence>
<dbReference type="EMBL" id="FNFY01000001">
    <property type="protein sequence ID" value="SDK26388.1"/>
    <property type="molecule type" value="Genomic_DNA"/>
</dbReference>
<dbReference type="Pfam" id="PF01478">
    <property type="entry name" value="Peptidase_A24"/>
    <property type="match status" value="1"/>
</dbReference>
<feature type="domain" description="Prepilin peptidase A24 N-terminal" evidence="9">
    <location>
        <begin position="6"/>
        <end position="82"/>
    </location>
</feature>
<feature type="transmembrane region" description="Helical" evidence="7">
    <location>
        <begin position="208"/>
        <end position="226"/>
    </location>
</feature>
<evidence type="ECO:0000256" key="4">
    <source>
        <dbReference type="ARBA" id="ARBA00022692"/>
    </source>
</evidence>